<evidence type="ECO:0000313" key="2">
    <source>
        <dbReference type="EMBL" id="OLY83777.1"/>
    </source>
</evidence>
<reference evidence="2 3" key="1">
    <citation type="journal article" date="2016" name="Mol. Biol. Evol.">
        <title>Genome-Wide Survey of Gut Fungi (Harpellales) Reveals the First Horizontally Transferred Ubiquitin Gene from a Mosquito Host.</title>
        <authorList>
            <person name="Wang Y."/>
            <person name="White M.M."/>
            <person name="Kvist S."/>
            <person name="Moncalvo J.M."/>
        </authorList>
    </citation>
    <scope>NUCLEOTIDE SEQUENCE [LARGE SCALE GENOMIC DNA]</scope>
    <source>
        <strain evidence="2 3">ALG-7-W6</strain>
    </source>
</reference>
<feature type="compositionally biased region" description="Basic and acidic residues" evidence="1">
    <location>
        <begin position="31"/>
        <end position="51"/>
    </location>
</feature>
<dbReference type="EMBL" id="LSSL01000750">
    <property type="protein sequence ID" value="OLY83777.1"/>
    <property type="molecule type" value="Genomic_DNA"/>
</dbReference>
<proteinExistence type="predicted"/>
<protein>
    <submittedName>
        <fullName evidence="2">Uncharacterized protein</fullName>
    </submittedName>
</protein>
<comment type="caution">
    <text evidence="2">The sequence shown here is derived from an EMBL/GenBank/DDBJ whole genome shotgun (WGS) entry which is preliminary data.</text>
</comment>
<evidence type="ECO:0000256" key="1">
    <source>
        <dbReference type="SAM" id="MobiDB-lite"/>
    </source>
</evidence>
<dbReference type="AlphaFoldDB" id="A0A1R0H3R3"/>
<accession>A0A1R0H3R3</accession>
<sequence>MRGMFMNLRGFKFLGVGVDDMVGDGISLGELDPRADSKENGEKDPETVHEQKVKPKVVAMRMGVLEPFKVIGEYIQRISVQMDERKGKLCEVAETRTIDNAVHGEERHNRVEKYCYCLDGHNEIALNEKMDKRTYGKPADSELVNTPDTTLVVRILAGVAVGQEHGYCDYGGDHEAQGNTGAATPVPG</sequence>
<dbReference type="Proteomes" id="UP000187455">
    <property type="component" value="Unassembled WGS sequence"/>
</dbReference>
<organism evidence="2 3">
    <name type="scientific">Smittium mucronatum</name>
    <dbReference type="NCBI Taxonomy" id="133383"/>
    <lineage>
        <taxon>Eukaryota</taxon>
        <taxon>Fungi</taxon>
        <taxon>Fungi incertae sedis</taxon>
        <taxon>Zoopagomycota</taxon>
        <taxon>Kickxellomycotina</taxon>
        <taxon>Harpellomycetes</taxon>
        <taxon>Harpellales</taxon>
        <taxon>Legeriomycetaceae</taxon>
        <taxon>Smittium</taxon>
    </lineage>
</organism>
<keyword evidence="3" id="KW-1185">Reference proteome</keyword>
<name>A0A1R0H3R3_9FUNG</name>
<evidence type="ECO:0000313" key="3">
    <source>
        <dbReference type="Proteomes" id="UP000187455"/>
    </source>
</evidence>
<feature type="region of interest" description="Disordered" evidence="1">
    <location>
        <begin position="29"/>
        <end position="51"/>
    </location>
</feature>
<gene>
    <name evidence="2" type="ORF">AYI68_g2070</name>
</gene>